<dbReference type="CDD" id="cd10747">
    <property type="entry name" value="DnaJ_C"/>
    <property type="match status" value="1"/>
</dbReference>
<dbReference type="GO" id="GO:0031072">
    <property type="term" value="F:heat shock protein binding"/>
    <property type="evidence" value="ECO:0007669"/>
    <property type="project" value="InterPro"/>
</dbReference>
<reference evidence="10" key="1">
    <citation type="submission" date="2020-05" db="EMBL/GenBank/DDBJ databases">
        <authorList>
            <person name="Chiriac C."/>
            <person name="Salcher M."/>
            <person name="Ghai R."/>
            <person name="Kavagutti S V."/>
        </authorList>
    </citation>
    <scope>NUCLEOTIDE SEQUENCE</scope>
</reference>
<gene>
    <name evidence="10" type="ORF">UFOPK2786_00841</name>
    <name evidence="11" type="ORF">UFOPK4061_00649</name>
</gene>
<keyword evidence="7" id="KW-0143">Chaperone</keyword>
<evidence type="ECO:0000256" key="1">
    <source>
        <dbReference type="ARBA" id="ARBA00022490"/>
    </source>
</evidence>
<dbReference type="FunFam" id="2.10.230.10:FF:000002">
    <property type="entry name" value="Molecular chaperone DnaJ"/>
    <property type="match status" value="1"/>
</dbReference>
<evidence type="ECO:0000259" key="8">
    <source>
        <dbReference type="PROSITE" id="PS50076"/>
    </source>
</evidence>
<sequence>MNKDWLDKDFYALLGVSKTATAETIKKEYRALARKLHPDKNPGDAKAEERFKQVSEAYDVLSDPAKRSEYDEARAMFASGGYGRPGFGGGGGGRASGPNVNMEDLFGADAGGFGDFLGGIFNRGRGGRAPAPRRGQDVESELTISFDDALDGVTVPLRLSSEAACSSCHGTGAKAGTVPRMCAACDGSGQIARNAGGFAFPETCTSCRGRGLIVDEPCSQCRGSGRGLSTRTVQARIPAGVRDGARIKLKAKGGPGERGGPAGDLLVLVHVSPHAVFTRKGDSIAITVPVTFTEAALGGEVAVPTPRGGSVTLKVPAGTTAGRTFRIRGKGAMKKDGTHGDLLATVDIAVPQNLSAAAKEALEAYGLATADHDPRKDLRAMAGGHATAGAASGAAAGSV</sequence>
<feature type="domain" description="CR-type" evidence="9">
    <location>
        <begin position="152"/>
        <end position="230"/>
    </location>
</feature>
<evidence type="ECO:0000256" key="3">
    <source>
        <dbReference type="ARBA" id="ARBA00022737"/>
    </source>
</evidence>
<keyword evidence="1" id="KW-0963">Cytoplasm</keyword>
<dbReference type="EMBL" id="CAFBPD010000097">
    <property type="protein sequence ID" value="CAB5006347.1"/>
    <property type="molecule type" value="Genomic_DNA"/>
</dbReference>
<protein>
    <submittedName>
        <fullName evidence="10">Unannotated protein</fullName>
    </submittedName>
</protein>
<evidence type="ECO:0000313" key="11">
    <source>
        <dbReference type="EMBL" id="CAB5006347.1"/>
    </source>
</evidence>
<dbReference type="InterPro" id="IPR001305">
    <property type="entry name" value="HSP_DnaJ_Cys-rich_dom"/>
</dbReference>
<dbReference type="EMBL" id="CAEZYW010000113">
    <property type="protein sequence ID" value="CAB4742282.1"/>
    <property type="molecule type" value="Genomic_DNA"/>
</dbReference>
<dbReference type="PANTHER" id="PTHR43096">
    <property type="entry name" value="DNAJ HOMOLOG 1, MITOCHONDRIAL-RELATED"/>
    <property type="match status" value="1"/>
</dbReference>
<dbReference type="AlphaFoldDB" id="A0A6J6T502"/>
<evidence type="ECO:0000256" key="4">
    <source>
        <dbReference type="ARBA" id="ARBA00022771"/>
    </source>
</evidence>
<dbReference type="PRINTS" id="PR00625">
    <property type="entry name" value="JDOMAIN"/>
</dbReference>
<dbReference type="GO" id="GO:0042026">
    <property type="term" value="P:protein refolding"/>
    <property type="evidence" value="ECO:0007669"/>
    <property type="project" value="TreeGrafter"/>
</dbReference>
<keyword evidence="6" id="KW-0346">Stress response</keyword>
<dbReference type="InterPro" id="IPR018253">
    <property type="entry name" value="DnaJ_domain_CS"/>
</dbReference>
<keyword evidence="4" id="KW-0863">Zinc-finger</keyword>
<dbReference type="PROSITE" id="PS50076">
    <property type="entry name" value="DNAJ_2"/>
    <property type="match status" value="1"/>
</dbReference>
<dbReference type="InterPro" id="IPR036410">
    <property type="entry name" value="HSP_DnaJ_Cys-rich_dom_sf"/>
</dbReference>
<dbReference type="SUPFAM" id="SSF57938">
    <property type="entry name" value="DnaJ/Hsp40 cysteine-rich domain"/>
    <property type="match status" value="1"/>
</dbReference>
<keyword evidence="2" id="KW-0479">Metal-binding</keyword>
<proteinExistence type="inferred from homology"/>
<evidence type="ECO:0000256" key="2">
    <source>
        <dbReference type="ARBA" id="ARBA00022723"/>
    </source>
</evidence>
<keyword evidence="3" id="KW-0677">Repeat</keyword>
<dbReference type="GO" id="GO:0005737">
    <property type="term" value="C:cytoplasm"/>
    <property type="evidence" value="ECO:0007669"/>
    <property type="project" value="TreeGrafter"/>
</dbReference>
<dbReference type="InterPro" id="IPR008971">
    <property type="entry name" value="HSP40/DnaJ_pept-bd"/>
</dbReference>
<dbReference type="PROSITE" id="PS00636">
    <property type="entry name" value="DNAJ_1"/>
    <property type="match status" value="1"/>
</dbReference>
<keyword evidence="5" id="KW-0862">Zinc</keyword>
<dbReference type="Pfam" id="PF01556">
    <property type="entry name" value="DnaJ_C"/>
    <property type="match status" value="1"/>
</dbReference>
<dbReference type="InterPro" id="IPR036869">
    <property type="entry name" value="J_dom_sf"/>
</dbReference>
<dbReference type="SMART" id="SM00271">
    <property type="entry name" value="DnaJ"/>
    <property type="match status" value="1"/>
</dbReference>
<dbReference type="PROSITE" id="PS51188">
    <property type="entry name" value="ZF_CR"/>
    <property type="match status" value="1"/>
</dbReference>
<dbReference type="GO" id="GO:0008270">
    <property type="term" value="F:zinc ion binding"/>
    <property type="evidence" value="ECO:0007669"/>
    <property type="project" value="UniProtKB-KW"/>
</dbReference>
<dbReference type="SUPFAM" id="SSF49493">
    <property type="entry name" value="HSP40/DnaJ peptide-binding domain"/>
    <property type="match status" value="2"/>
</dbReference>
<dbReference type="Gene3D" id="2.10.230.10">
    <property type="entry name" value="Heat shock protein DnaJ, cysteine-rich domain"/>
    <property type="match status" value="1"/>
</dbReference>
<dbReference type="CDD" id="cd06257">
    <property type="entry name" value="DnaJ"/>
    <property type="match status" value="1"/>
</dbReference>
<dbReference type="PANTHER" id="PTHR43096:SF54">
    <property type="entry name" value="CHAPERONE PROTEIN DNAJ 1"/>
    <property type="match status" value="1"/>
</dbReference>
<dbReference type="GO" id="GO:0051082">
    <property type="term" value="F:unfolded protein binding"/>
    <property type="evidence" value="ECO:0007669"/>
    <property type="project" value="InterPro"/>
</dbReference>
<dbReference type="HAMAP" id="MF_01152">
    <property type="entry name" value="DnaJ"/>
    <property type="match status" value="1"/>
</dbReference>
<dbReference type="Gene3D" id="1.10.287.110">
    <property type="entry name" value="DnaJ domain"/>
    <property type="match status" value="1"/>
</dbReference>
<evidence type="ECO:0000259" key="9">
    <source>
        <dbReference type="PROSITE" id="PS51188"/>
    </source>
</evidence>
<dbReference type="GO" id="GO:0009408">
    <property type="term" value="P:response to heat"/>
    <property type="evidence" value="ECO:0007669"/>
    <property type="project" value="InterPro"/>
</dbReference>
<dbReference type="InterPro" id="IPR002939">
    <property type="entry name" value="DnaJ_C"/>
</dbReference>
<evidence type="ECO:0000313" key="10">
    <source>
        <dbReference type="EMBL" id="CAB4742282.1"/>
    </source>
</evidence>
<accession>A0A6J6T502</accession>
<dbReference type="Pfam" id="PF00226">
    <property type="entry name" value="DnaJ"/>
    <property type="match status" value="1"/>
</dbReference>
<organism evidence="10">
    <name type="scientific">freshwater metagenome</name>
    <dbReference type="NCBI Taxonomy" id="449393"/>
    <lineage>
        <taxon>unclassified sequences</taxon>
        <taxon>metagenomes</taxon>
        <taxon>ecological metagenomes</taxon>
    </lineage>
</organism>
<name>A0A6J6T502_9ZZZZ</name>
<dbReference type="CDD" id="cd10719">
    <property type="entry name" value="DnaJ_zf"/>
    <property type="match status" value="1"/>
</dbReference>
<feature type="domain" description="J" evidence="8">
    <location>
        <begin position="9"/>
        <end position="74"/>
    </location>
</feature>
<dbReference type="Gene3D" id="2.60.260.20">
    <property type="entry name" value="Urease metallochaperone UreE, N-terminal domain"/>
    <property type="match status" value="2"/>
</dbReference>
<evidence type="ECO:0000256" key="7">
    <source>
        <dbReference type="ARBA" id="ARBA00023186"/>
    </source>
</evidence>
<dbReference type="Pfam" id="PF00684">
    <property type="entry name" value="DnaJ_CXXCXGXG"/>
    <property type="match status" value="1"/>
</dbReference>
<dbReference type="FunFam" id="2.60.260.20:FF:000013">
    <property type="entry name" value="DnaJ subfamily B member 11"/>
    <property type="match status" value="1"/>
</dbReference>
<dbReference type="InterPro" id="IPR012724">
    <property type="entry name" value="DnaJ"/>
</dbReference>
<dbReference type="SUPFAM" id="SSF46565">
    <property type="entry name" value="Chaperone J-domain"/>
    <property type="match status" value="1"/>
</dbReference>
<evidence type="ECO:0000256" key="6">
    <source>
        <dbReference type="ARBA" id="ARBA00023016"/>
    </source>
</evidence>
<dbReference type="InterPro" id="IPR001623">
    <property type="entry name" value="DnaJ_domain"/>
</dbReference>
<evidence type="ECO:0000256" key="5">
    <source>
        <dbReference type="ARBA" id="ARBA00022833"/>
    </source>
</evidence>
<dbReference type="GO" id="GO:0005524">
    <property type="term" value="F:ATP binding"/>
    <property type="evidence" value="ECO:0007669"/>
    <property type="project" value="InterPro"/>
</dbReference>
<dbReference type="NCBIfam" id="NF008035">
    <property type="entry name" value="PRK10767.1"/>
    <property type="match status" value="1"/>
</dbReference>